<keyword evidence="2 8" id="KW-0813">Transport</keyword>
<evidence type="ECO:0000256" key="4">
    <source>
        <dbReference type="ARBA" id="ARBA00022989"/>
    </source>
</evidence>
<keyword evidence="5 10" id="KW-0472">Membrane</keyword>
<feature type="disulfide bond" evidence="7">
    <location>
        <begin position="158"/>
        <end position="167"/>
    </location>
</feature>
<keyword evidence="4 10" id="KW-1133">Transmembrane helix</keyword>
<evidence type="ECO:0000313" key="11">
    <source>
        <dbReference type="Ensembl" id="ENSMCSP00000020826.1"/>
    </source>
</evidence>
<keyword evidence="12" id="KW-1185">Reference proteome</keyword>
<feature type="transmembrane region" description="Helical" evidence="10">
    <location>
        <begin position="518"/>
        <end position="536"/>
    </location>
</feature>
<evidence type="ECO:0000256" key="6">
    <source>
        <dbReference type="PIRSR" id="PIRSR600175-1"/>
    </source>
</evidence>
<feature type="binding site" evidence="6">
    <location>
        <position position="306"/>
    </location>
    <ligand>
        <name>Na(+)</name>
        <dbReference type="ChEBI" id="CHEBI:29101"/>
        <label>1</label>
    </ligand>
</feature>
<feature type="binding site" evidence="6">
    <location>
        <position position="371"/>
    </location>
    <ligand>
        <name>Na(+)</name>
        <dbReference type="ChEBI" id="CHEBI:29101"/>
        <label>1</label>
    </ligand>
</feature>
<feature type="binding site" evidence="6">
    <location>
        <position position="374"/>
    </location>
    <ligand>
        <name>Na(+)</name>
        <dbReference type="ChEBI" id="CHEBI:29101"/>
        <label>1</label>
    </ligand>
</feature>
<feature type="transmembrane region" description="Helical" evidence="10">
    <location>
        <begin position="118"/>
        <end position="146"/>
    </location>
</feature>
<feature type="transmembrane region" description="Helical" evidence="10">
    <location>
        <begin position="404"/>
        <end position="428"/>
    </location>
</feature>
<evidence type="ECO:0000256" key="10">
    <source>
        <dbReference type="SAM" id="Phobius"/>
    </source>
</evidence>
<dbReference type="GO" id="GO:0042995">
    <property type="term" value="C:cell projection"/>
    <property type="evidence" value="ECO:0007669"/>
    <property type="project" value="TreeGrafter"/>
</dbReference>
<dbReference type="Ensembl" id="ENSMCST00000021351.1">
    <property type="protein sequence ID" value="ENSMCSP00000020826.1"/>
    <property type="gene ID" value="ENSMCSG00000014591.1"/>
</dbReference>
<dbReference type="PRINTS" id="PR00176">
    <property type="entry name" value="NANEUSMPORT"/>
</dbReference>
<name>A0A8C5X9K1_9PASS</name>
<dbReference type="AlphaFoldDB" id="A0A8C5X9K1"/>
<dbReference type="Proteomes" id="UP000694560">
    <property type="component" value="Unplaced"/>
</dbReference>
<keyword evidence="7" id="KW-1015">Disulfide bond</keyword>
<reference evidence="11" key="2">
    <citation type="submission" date="2025-09" db="UniProtKB">
        <authorList>
            <consortium name="Ensembl"/>
        </authorList>
    </citation>
    <scope>IDENTIFICATION</scope>
</reference>
<evidence type="ECO:0000256" key="8">
    <source>
        <dbReference type="RuleBase" id="RU003732"/>
    </source>
</evidence>
<evidence type="ECO:0000256" key="1">
    <source>
        <dbReference type="ARBA" id="ARBA00004141"/>
    </source>
</evidence>
<sequence length="591" mass="66108">MDYSVPGAVSNGEMVPTHPGMEKEKEEEEEEDQTLERGQWNNKLEYVLSVAGEIIGLGNVWRFPYLCYKNGGGAFFIPYLIFLFTCGIPVFFLETALGQYTSQGGVTAWRRICPLFEGIGYASQVIVILLNFYYIIVLAWALFYLFSSFTIDLPWGSCDHEWNTGGCGAPSLSSSTSWLRETCCSLQPNLGRMSALPGTVCSGLCCSLTLVPSSSSQVVYFTATFPYVMLIVLLIRGVSLPGASQGILFYLYPDISRLGDPQVWMDAGTQIFFSYAICLGCLTALGSYNKYHNNCYRDCVALCFLNSGTSFVAGFAIFSILGFMAEEQGVPIAEVAESGPGLAFIAYPRAVVMLPFSPLWACFFFLMVVLLGLDSQFVCVESLVTALVDMYPTIFRKKNRRETLILLVSILSYLVGLVMLTEGGMYVFQLFDYYAASGMCLLFVAIFETLCIAWVYGAERFYDNIEDMIGYRPWPIIKYCWLFITPAVCMATFLFSLIKYTPLTYNKKYVYPWWGDTLGWLLALSSMVCIPLWIIYKLSTIKGSLREVRLVLWDQGMGCASVLCHLLDNARILHLPRSRGISGLSSVLWNI</sequence>
<proteinExistence type="inferred from homology"/>
<feature type="transmembrane region" description="Helical" evidence="10">
    <location>
        <begin position="271"/>
        <end position="288"/>
    </location>
</feature>
<dbReference type="InterPro" id="IPR037272">
    <property type="entry name" value="SNS_sf"/>
</dbReference>
<dbReference type="SUPFAM" id="SSF161070">
    <property type="entry name" value="SNF-like"/>
    <property type="match status" value="1"/>
</dbReference>
<dbReference type="PANTHER" id="PTHR11616">
    <property type="entry name" value="SODIUM/CHLORIDE DEPENDENT TRANSPORTER"/>
    <property type="match status" value="1"/>
</dbReference>
<dbReference type="InterPro" id="IPR000175">
    <property type="entry name" value="Na/ntran_symport"/>
</dbReference>
<feature type="transmembrane region" description="Helical" evidence="10">
    <location>
        <begin position="76"/>
        <end position="97"/>
    </location>
</feature>
<comment type="subcellular location">
    <subcellularLocation>
        <location evidence="1">Membrane</location>
        <topology evidence="1">Multi-pass membrane protein</topology>
    </subcellularLocation>
</comment>
<reference evidence="11" key="1">
    <citation type="submission" date="2025-08" db="UniProtKB">
        <authorList>
            <consortium name="Ensembl"/>
        </authorList>
    </citation>
    <scope>IDENTIFICATION</scope>
</reference>
<evidence type="ECO:0000256" key="2">
    <source>
        <dbReference type="ARBA" id="ARBA00022448"/>
    </source>
</evidence>
<feature type="transmembrane region" description="Helical" evidence="10">
    <location>
        <begin position="434"/>
        <end position="458"/>
    </location>
</feature>
<accession>A0A8C5X9K1</accession>
<dbReference type="Pfam" id="PF00209">
    <property type="entry name" value="SNF"/>
    <property type="match status" value="1"/>
</dbReference>
<feature type="binding site" evidence="6">
    <location>
        <position position="59"/>
    </location>
    <ligand>
        <name>Na(+)</name>
        <dbReference type="ChEBI" id="CHEBI:29101"/>
        <label>1</label>
    </ligand>
</feature>
<feature type="binding site" evidence="6">
    <location>
        <position position="52"/>
    </location>
    <ligand>
        <name>Na(+)</name>
        <dbReference type="ChEBI" id="CHEBI:29101"/>
        <label>1</label>
    </ligand>
</feature>
<evidence type="ECO:0000256" key="7">
    <source>
        <dbReference type="PIRSR" id="PIRSR600175-2"/>
    </source>
</evidence>
<feature type="binding site" evidence="6">
    <location>
        <position position="274"/>
    </location>
    <ligand>
        <name>Na(+)</name>
        <dbReference type="ChEBI" id="CHEBI:29101"/>
        <label>1</label>
    </ligand>
</feature>
<feature type="transmembrane region" description="Helical" evidence="10">
    <location>
        <begin position="479"/>
        <end position="498"/>
    </location>
</feature>
<protein>
    <recommendedName>
        <fullName evidence="8">Transporter</fullName>
    </recommendedName>
</protein>
<feature type="binding site" evidence="6">
    <location>
        <position position="375"/>
    </location>
    <ligand>
        <name>Na(+)</name>
        <dbReference type="ChEBI" id="CHEBI:29101"/>
        <label>1</label>
    </ligand>
</feature>
<evidence type="ECO:0000256" key="5">
    <source>
        <dbReference type="ARBA" id="ARBA00023136"/>
    </source>
</evidence>
<feature type="region of interest" description="Disordered" evidence="9">
    <location>
        <begin position="1"/>
        <end position="36"/>
    </location>
</feature>
<feature type="transmembrane region" description="Helical" evidence="10">
    <location>
        <begin position="225"/>
        <end position="251"/>
    </location>
</feature>
<evidence type="ECO:0000256" key="3">
    <source>
        <dbReference type="ARBA" id="ARBA00022692"/>
    </source>
</evidence>
<dbReference type="PROSITE" id="PS00610">
    <property type="entry name" value="NA_NEUROTRAN_SYMP_1"/>
    <property type="match status" value="1"/>
</dbReference>
<keyword evidence="8" id="KW-0769">Symport</keyword>
<feature type="transmembrane region" description="Helical" evidence="10">
    <location>
        <begin position="345"/>
        <end position="373"/>
    </location>
</feature>
<keyword evidence="6" id="KW-0479">Metal-binding</keyword>
<dbReference type="GO" id="GO:0046872">
    <property type="term" value="F:metal ion binding"/>
    <property type="evidence" value="ECO:0007669"/>
    <property type="project" value="UniProtKB-KW"/>
</dbReference>
<keyword evidence="6" id="KW-0915">Sodium</keyword>
<dbReference type="GO" id="GO:0005332">
    <property type="term" value="F:gamma-aminobutyric acid:sodium:chloride symporter activity"/>
    <property type="evidence" value="ECO:0007669"/>
    <property type="project" value="TreeGrafter"/>
</dbReference>
<evidence type="ECO:0000256" key="9">
    <source>
        <dbReference type="SAM" id="MobiDB-lite"/>
    </source>
</evidence>
<comment type="similarity">
    <text evidence="8">Belongs to the sodium:neurotransmitter symporter (SNF) (TC 2.A.22) family.</text>
</comment>
<dbReference type="PROSITE" id="PS00754">
    <property type="entry name" value="NA_NEUROTRAN_SYMP_2"/>
    <property type="match status" value="1"/>
</dbReference>
<evidence type="ECO:0000313" key="12">
    <source>
        <dbReference type="Proteomes" id="UP000694560"/>
    </source>
</evidence>
<keyword evidence="3 8" id="KW-0812">Transmembrane</keyword>
<dbReference type="GO" id="GO:0005886">
    <property type="term" value="C:plasma membrane"/>
    <property type="evidence" value="ECO:0007669"/>
    <property type="project" value="TreeGrafter"/>
</dbReference>
<feature type="transmembrane region" description="Helical" evidence="10">
    <location>
        <begin position="300"/>
        <end position="325"/>
    </location>
</feature>
<organism evidence="11 12">
    <name type="scientific">Malurus cyaneus samueli</name>
    <dbReference type="NCBI Taxonomy" id="2593467"/>
    <lineage>
        <taxon>Eukaryota</taxon>
        <taxon>Metazoa</taxon>
        <taxon>Chordata</taxon>
        <taxon>Craniata</taxon>
        <taxon>Vertebrata</taxon>
        <taxon>Euteleostomi</taxon>
        <taxon>Archelosauria</taxon>
        <taxon>Archosauria</taxon>
        <taxon>Dinosauria</taxon>
        <taxon>Saurischia</taxon>
        <taxon>Theropoda</taxon>
        <taxon>Coelurosauria</taxon>
        <taxon>Aves</taxon>
        <taxon>Neognathae</taxon>
        <taxon>Neoaves</taxon>
        <taxon>Telluraves</taxon>
        <taxon>Australaves</taxon>
        <taxon>Passeriformes</taxon>
        <taxon>Meliphagoidea</taxon>
        <taxon>Maluridae</taxon>
        <taxon>Malurus</taxon>
    </lineage>
</organism>
<dbReference type="PANTHER" id="PTHR11616:SF111">
    <property type="entry name" value="SODIUM- AND CHLORIDE-DEPENDENT GABA TRANSPORTER 2"/>
    <property type="match status" value="1"/>
</dbReference>
<dbReference type="PROSITE" id="PS50267">
    <property type="entry name" value="NA_NEUROTRAN_SYMP_3"/>
    <property type="match status" value="1"/>
</dbReference>